<feature type="transmembrane region" description="Helical" evidence="15">
    <location>
        <begin position="721"/>
        <end position="742"/>
    </location>
</feature>
<dbReference type="InterPro" id="IPR002490">
    <property type="entry name" value="V-ATPase_116kDa_su"/>
</dbReference>
<protein>
    <recommendedName>
        <fullName evidence="13">2-methoxy-6-polyprenyl-1,4-benzoquinol methylase, mitochondrial</fullName>
        <ecNumber evidence="13">2.1.1.201</ecNumber>
    </recommendedName>
    <alternativeName>
        <fullName evidence="13">Ubiquinone biosynthesis methyltransferase COQ5</fullName>
    </alternativeName>
</protein>
<keyword evidence="10" id="KW-0406">Ion transport</keyword>
<feature type="transmembrane region" description="Helical" evidence="15">
    <location>
        <begin position="423"/>
        <end position="447"/>
    </location>
</feature>
<reference evidence="16" key="1">
    <citation type="submission" date="2022-05" db="EMBL/GenBank/DDBJ databases">
        <title>The Musa troglodytarum L. genome provides insights into the mechanism of non-climacteric behaviour and enrichment of carotenoids.</title>
        <authorList>
            <person name="Wang J."/>
        </authorList>
    </citation>
    <scope>NUCLEOTIDE SEQUENCE</scope>
    <source>
        <tissue evidence="16">Leaf</tissue>
    </source>
</reference>
<keyword evidence="17" id="KW-1185">Reference proteome</keyword>
<evidence type="ECO:0000256" key="1">
    <source>
        <dbReference type="ARBA" id="ARBA00004141"/>
    </source>
</evidence>
<dbReference type="GO" id="GO:0033179">
    <property type="term" value="C:proton-transporting V-type ATPase, V0 domain"/>
    <property type="evidence" value="ECO:0007669"/>
    <property type="project" value="InterPro"/>
</dbReference>
<feature type="coiled-coil region" evidence="14">
    <location>
        <begin position="138"/>
        <end position="167"/>
    </location>
</feature>
<dbReference type="PROSITE" id="PS51608">
    <property type="entry name" value="SAM_MT_UBIE"/>
    <property type="match status" value="1"/>
</dbReference>
<accession>A0A9E7GNF1</accession>
<dbReference type="PANTHER" id="PTHR11629">
    <property type="entry name" value="VACUOLAR PROTON ATPASES"/>
    <property type="match status" value="1"/>
</dbReference>
<evidence type="ECO:0000256" key="9">
    <source>
        <dbReference type="ARBA" id="ARBA00022989"/>
    </source>
</evidence>
<keyword evidence="8 15" id="KW-0812">Transmembrane</keyword>
<dbReference type="GO" id="GO:0016471">
    <property type="term" value="C:vacuolar proton-transporting V-type ATPase complex"/>
    <property type="evidence" value="ECO:0007669"/>
    <property type="project" value="TreeGrafter"/>
</dbReference>
<gene>
    <name evidence="13" type="primary">COQ5</name>
    <name evidence="16" type="ORF">MUK42_12410</name>
</gene>
<comment type="catalytic activity">
    <reaction evidence="13">
        <text>a 2-methoxy-6-(all-trans-polyprenyl)benzene-1,4-diol + S-adenosyl-L-methionine = a 5-methoxy-2-methyl-3-(all-trans-polyprenyl)benzene-1,4-diol + S-adenosyl-L-homocysteine + H(+)</text>
        <dbReference type="Rhea" id="RHEA:28286"/>
        <dbReference type="Rhea" id="RHEA-COMP:10858"/>
        <dbReference type="Rhea" id="RHEA-COMP:10859"/>
        <dbReference type="ChEBI" id="CHEBI:15378"/>
        <dbReference type="ChEBI" id="CHEBI:57856"/>
        <dbReference type="ChEBI" id="CHEBI:59789"/>
        <dbReference type="ChEBI" id="CHEBI:84166"/>
        <dbReference type="ChEBI" id="CHEBI:84167"/>
        <dbReference type="EC" id="2.1.1.201"/>
    </reaction>
</comment>
<comment type="function">
    <text evidence="13">Methyltransferase required for the conversion of 2-polyprenyl-6-methoxy-1,4-benzoquinol (DDMQH2) to 2-polyprenyl-3-methyl-6-methoxy-1,4-benzoquinol (DMQH2).</text>
</comment>
<organism evidence="16 17">
    <name type="scientific">Musa troglodytarum</name>
    <name type="common">fe'i banana</name>
    <dbReference type="NCBI Taxonomy" id="320322"/>
    <lineage>
        <taxon>Eukaryota</taxon>
        <taxon>Viridiplantae</taxon>
        <taxon>Streptophyta</taxon>
        <taxon>Embryophyta</taxon>
        <taxon>Tracheophyta</taxon>
        <taxon>Spermatophyta</taxon>
        <taxon>Magnoliopsida</taxon>
        <taxon>Liliopsida</taxon>
        <taxon>Zingiberales</taxon>
        <taxon>Musaceae</taxon>
        <taxon>Musa</taxon>
    </lineage>
</organism>
<feature type="binding site" evidence="13">
    <location>
        <position position="828"/>
    </location>
    <ligand>
        <name>S-adenosyl-L-methionine</name>
        <dbReference type="ChEBI" id="CHEBI:59789"/>
    </ligand>
</feature>
<evidence type="ECO:0000256" key="5">
    <source>
        <dbReference type="ARBA" id="ARBA00022679"/>
    </source>
</evidence>
<keyword evidence="5 13" id="KW-0808">Transferase</keyword>
<evidence type="ECO:0000256" key="10">
    <source>
        <dbReference type="ARBA" id="ARBA00023065"/>
    </source>
</evidence>
<dbReference type="Gene3D" id="3.40.50.150">
    <property type="entry name" value="Vaccinia Virus protein VP39"/>
    <property type="match status" value="1"/>
</dbReference>
<evidence type="ECO:0000256" key="8">
    <source>
        <dbReference type="ARBA" id="ARBA00022692"/>
    </source>
</evidence>
<dbReference type="Pfam" id="PF01496">
    <property type="entry name" value="V_ATPase_I"/>
    <property type="match status" value="2"/>
</dbReference>
<keyword evidence="3" id="KW-0813">Transport</keyword>
<keyword evidence="14" id="KW-0175">Coiled coil</keyword>
<dbReference type="OrthoDB" id="10264220at2759"/>
<evidence type="ECO:0000313" key="16">
    <source>
        <dbReference type="EMBL" id="URE18581.1"/>
    </source>
</evidence>
<evidence type="ECO:0000256" key="7">
    <source>
        <dbReference type="ARBA" id="ARBA00022691"/>
    </source>
</evidence>
<feature type="binding site" evidence="13">
    <location>
        <position position="864"/>
    </location>
    <ligand>
        <name>S-adenosyl-L-methionine</name>
        <dbReference type="ChEBI" id="CHEBI:59789"/>
    </ligand>
</feature>
<dbReference type="PROSITE" id="PS01184">
    <property type="entry name" value="UBIE_2"/>
    <property type="match status" value="1"/>
</dbReference>
<dbReference type="GO" id="GO:0031314">
    <property type="term" value="C:extrinsic component of mitochondrial inner membrane"/>
    <property type="evidence" value="ECO:0007669"/>
    <property type="project" value="UniProtKB-UniRule"/>
</dbReference>
<dbReference type="EMBL" id="CP097509">
    <property type="protein sequence ID" value="URE18581.1"/>
    <property type="molecule type" value="Genomic_DNA"/>
</dbReference>
<feature type="binding site" evidence="13">
    <location>
        <begin position="894"/>
        <end position="895"/>
    </location>
    <ligand>
        <name>S-adenosyl-L-methionine</name>
        <dbReference type="ChEBI" id="CHEBI:59789"/>
    </ligand>
</feature>
<evidence type="ECO:0000256" key="15">
    <source>
        <dbReference type="SAM" id="Phobius"/>
    </source>
</evidence>
<feature type="transmembrane region" description="Helical" evidence="15">
    <location>
        <begin position="602"/>
        <end position="619"/>
    </location>
</feature>
<keyword evidence="9 15" id="KW-1133">Transmembrane helix</keyword>
<comment type="subunit">
    <text evidence="12">Component of a multi-subunit COQ enzyme complex, composed of at least COQ3, COQ4, COQ5, COQ6, COQ7 and COQ9. Interacts with PYURF; the interaction is direct, stabilizes COQ5 protein and associates PYURF with COQ enzyme complex.</text>
</comment>
<dbReference type="GO" id="GO:0051117">
    <property type="term" value="F:ATPase binding"/>
    <property type="evidence" value="ECO:0007669"/>
    <property type="project" value="TreeGrafter"/>
</dbReference>
<dbReference type="GO" id="GO:0008425">
    <property type="term" value="F:2-methoxy-6-polyprenyl-1,4-benzoquinol methyltransferase activity"/>
    <property type="evidence" value="ECO:0007669"/>
    <property type="project" value="UniProtKB-UniRule"/>
</dbReference>
<evidence type="ECO:0000256" key="6">
    <source>
        <dbReference type="ARBA" id="ARBA00022688"/>
    </source>
</evidence>
<dbReference type="GO" id="GO:0007035">
    <property type="term" value="P:vacuolar acidification"/>
    <property type="evidence" value="ECO:0007669"/>
    <property type="project" value="TreeGrafter"/>
</dbReference>
<dbReference type="InterPro" id="IPR023576">
    <property type="entry name" value="UbiE/COQ5_MeTrFase_CS"/>
</dbReference>
<dbReference type="PROSITE" id="PS01183">
    <property type="entry name" value="UBIE_1"/>
    <property type="match status" value="1"/>
</dbReference>
<comment type="pathway">
    <text evidence="13">Cofactor biosynthesis; ubiquinone biosynthesis.</text>
</comment>
<dbReference type="AlphaFoldDB" id="A0A9E7GNF1"/>
<keyword evidence="11 13" id="KW-0472">Membrane</keyword>
<comment type="subcellular location">
    <subcellularLocation>
        <location evidence="1">Membrane</location>
        <topology evidence="1">Multi-pass membrane protein</topology>
    </subcellularLocation>
    <subcellularLocation>
        <location evidence="13">Mitochondrion inner membrane</location>
        <topology evidence="13">Peripheral membrane protein</topology>
        <orientation evidence="13">Matrix side</orientation>
    </subcellularLocation>
</comment>
<evidence type="ECO:0000256" key="14">
    <source>
        <dbReference type="SAM" id="Coils"/>
    </source>
</evidence>
<proteinExistence type="inferred from homology"/>
<dbReference type="InterPro" id="IPR029063">
    <property type="entry name" value="SAM-dependent_MTases_sf"/>
</dbReference>
<dbReference type="HAMAP" id="MF_01813">
    <property type="entry name" value="MenG_UbiE_methyltr"/>
    <property type="match status" value="1"/>
</dbReference>
<dbReference type="FunFam" id="3.40.50.150:FF:000064">
    <property type="entry name" value="2-methoxy-6-polyprenyl-1,4-benzoquinol methylase, mitochondrial"/>
    <property type="match status" value="1"/>
</dbReference>
<dbReference type="PANTHER" id="PTHR11629:SF72">
    <property type="entry name" value="V-TYPE PROTON ATPASE SUBUNIT A1"/>
    <property type="match status" value="1"/>
</dbReference>
<evidence type="ECO:0000256" key="3">
    <source>
        <dbReference type="ARBA" id="ARBA00022448"/>
    </source>
</evidence>
<evidence type="ECO:0000256" key="12">
    <source>
        <dbReference type="ARBA" id="ARBA00046387"/>
    </source>
</evidence>
<evidence type="ECO:0000256" key="11">
    <source>
        <dbReference type="ARBA" id="ARBA00023136"/>
    </source>
</evidence>
<keyword evidence="4 13" id="KW-0489">Methyltransferase</keyword>
<sequence length="1022" mass="116041">MKLFEDLPPMDHLRSEDMSLVQIIIPVESAHRAVSYLGELGLLQLKDVRNPNPVDLIVFAFDSHRGSCSVFWQLLLELVVRFVSSKILSSGLTQTGTVPRDLVVKRCGEMSRKLRFFGDQISKAGITASPCPASQQVIDLEELEVRSSEHEAELLEMNANSEKLRQTYNELLEFKLVLLKAGGFLVAAQNHAVPPETELVENIYSKKDDESVFLLEQPESSSKAGLRFISGIICKSKELTFERMLFRATRGNMFFNQAPAGEQVMDPVSGEMVEKTVFVVFFSGEQAKNKILKICQAFGASCYPVPEENSKQMQLTREVKKEKGVYDTLNMLNFDVTKKCLVGEGWCPTFAKPQIKEALEHATIHSNSQVGIIFHDMDSFESPPTYFRTNRFTHAFQEIVDAYGVARYQEANPAVYSVITFPFLFAVMFGDWGHGLCLLLGSLILILHEKKLGSQEMRGRLMHVVNFLLELPDDAHTTGLIKYRDPYPFGVDPRWRGSRSELPFLNSVKMKMSILLGVSQMNLGILLSYFDAKFHGSSLDIRYQFMPQMIFLNSLFGYLALLIVIKWCTGSQADLYHVMIYMFLEPTGDLGENQLFWGQKELQILLLLMAIVAVPWMLFPKPFILRKLHTERFQGRTYGILGTSEMDLDHDPDSARRQHHEDFNFSEVFVHQMIHSIEFVLGAVSNTASYLRLWALSLAHSELSTVFYEKLLLLAWGYDSVIIRIAGLAVFAFATAFILLMMETLSAFLHALRLHWVEFMGKFYHGFKEVREEEKSKLVGNVFSSVASNYDLMNDLMSIGLHRLWKDRLVTKLCPFPGMKHLDVAGGTGDIAFRVLESIRSVSHRAMQDGLAETEEQTQIYICDINPNMLNIGKKRAIERGFAEDRYLHWVEGDAEALGFEDESMDGYTIGFGIRNVTHIEKALAEAYRVLKRGGRFLCLELSHVEFPVFKQLYDYYSFSVIPAVGELVAGDRESYEYLVESIRRFPNQDAFGRMIVEAGFQKVEYENLVGGVVAIHSGLKL</sequence>
<comment type="similarity">
    <text evidence="13">Belongs to the class I-like SAM-binding methyltransferase superfamily. MenG/UbiE family.</text>
</comment>
<keyword evidence="13" id="KW-0999">Mitochondrion inner membrane</keyword>
<dbReference type="InterPro" id="IPR004033">
    <property type="entry name" value="UbiE/COQ5_MeTrFase"/>
</dbReference>
<dbReference type="Pfam" id="PF01209">
    <property type="entry name" value="Ubie_methyltran"/>
    <property type="match status" value="1"/>
</dbReference>
<keyword evidence="13" id="KW-0496">Mitochondrion</keyword>
<dbReference type="NCBIfam" id="TIGR01934">
    <property type="entry name" value="MenG_MenH_UbiE"/>
    <property type="match status" value="1"/>
</dbReference>
<evidence type="ECO:0000256" key="13">
    <source>
        <dbReference type="HAMAP-Rule" id="MF_03191"/>
    </source>
</evidence>
<comment type="similarity">
    <text evidence="2">Belongs to the V-ATPase 116 kDa subunit family.</text>
</comment>
<dbReference type="CDD" id="cd02440">
    <property type="entry name" value="AdoMet_MTases"/>
    <property type="match status" value="1"/>
</dbReference>
<keyword evidence="6 13" id="KW-0831">Ubiquinone biosynthesis</keyword>
<dbReference type="GO" id="GO:0032259">
    <property type="term" value="P:methylation"/>
    <property type="evidence" value="ECO:0007669"/>
    <property type="project" value="UniProtKB-KW"/>
</dbReference>
<dbReference type="Proteomes" id="UP001055439">
    <property type="component" value="Chromosome 7"/>
</dbReference>
<name>A0A9E7GNF1_9LILI</name>
<evidence type="ECO:0000313" key="17">
    <source>
        <dbReference type="Proteomes" id="UP001055439"/>
    </source>
</evidence>
<evidence type="ECO:0000256" key="4">
    <source>
        <dbReference type="ARBA" id="ARBA00022603"/>
    </source>
</evidence>
<feature type="transmembrane region" description="Helical" evidence="15">
    <location>
        <begin position="550"/>
        <end position="569"/>
    </location>
</feature>
<comment type="caution">
    <text evidence="13">Lacks conserved residue(s) required for the propagation of feature annotation.</text>
</comment>
<dbReference type="GO" id="GO:0046961">
    <property type="term" value="F:proton-transporting ATPase activity, rotational mechanism"/>
    <property type="evidence" value="ECO:0007669"/>
    <property type="project" value="InterPro"/>
</dbReference>
<dbReference type="SUPFAM" id="SSF53335">
    <property type="entry name" value="S-adenosyl-L-methionine-dependent methyltransferases"/>
    <property type="match status" value="1"/>
</dbReference>
<dbReference type="EC" id="2.1.1.201" evidence="13"/>
<evidence type="ECO:0000256" key="2">
    <source>
        <dbReference type="ARBA" id="ARBA00009904"/>
    </source>
</evidence>
<keyword evidence="7 13" id="KW-0949">S-adenosyl-L-methionine</keyword>